<accession>A0A4C1SDW4</accession>
<protein>
    <submittedName>
        <fullName evidence="2">Uncharacterized protein</fullName>
    </submittedName>
</protein>
<name>A0A4C1SDW4_EUMVA</name>
<dbReference type="Proteomes" id="UP000299102">
    <property type="component" value="Unassembled WGS sequence"/>
</dbReference>
<sequence>MAFISGVQTRTIPEPAEDQEELSVGTPTSSSTVTAVSGSDAEGGSPLHPDRRNSTMENLDDFTFQNKVENASENVSRCGGAGARPSLRARGRAARYANTPIAGPGKTDGWPRLRFTA</sequence>
<gene>
    <name evidence="2" type="ORF">EVAR_61602_1</name>
</gene>
<keyword evidence="3" id="KW-1185">Reference proteome</keyword>
<feature type="compositionally biased region" description="Low complexity" evidence="1">
    <location>
        <begin position="23"/>
        <end position="39"/>
    </location>
</feature>
<comment type="caution">
    <text evidence="2">The sequence shown here is derived from an EMBL/GenBank/DDBJ whole genome shotgun (WGS) entry which is preliminary data.</text>
</comment>
<feature type="region of interest" description="Disordered" evidence="1">
    <location>
        <begin position="70"/>
        <end position="91"/>
    </location>
</feature>
<organism evidence="2 3">
    <name type="scientific">Eumeta variegata</name>
    <name type="common">Bagworm moth</name>
    <name type="synonym">Eumeta japonica</name>
    <dbReference type="NCBI Taxonomy" id="151549"/>
    <lineage>
        <taxon>Eukaryota</taxon>
        <taxon>Metazoa</taxon>
        <taxon>Ecdysozoa</taxon>
        <taxon>Arthropoda</taxon>
        <taxon>Hexapoda</taxon>
        <taxon>Insecta</taxon>
        <taxon>Pterygota</taxon>
        <taxon>Neoptera</taxon>
        <taxon>Endopterygota</taxon>
        <taxon>Lepidoptera</taxon>
        <taxon>Glossata</taxon>
        <taxon>Ditrysia</taxon>
        <taxon>Tineoidea</taxon>
        <taxon>Psychidae</taxon>
        <taxon>Oiketicinae</taxon>
        <taxon>Eumeta</taxon>
    </lineage>
</organism>
<evidence type="ECO:0000256" key="1">
    <source>
        <dbReference type="SAM" id="MobiDB-lite"/>
    </source>
</evidence>
<evidence type="ECO:0000313" key="2">
    <source>
        <dbReference type="EMBL" id="GBP00349.1"/>
    </source>
</evidence>
<feature type="region of interest" description="Disordered" evidence="1">
    <location>
        <begin position="1"/>
        <end position="57"/>
    </location>
</feature>
<proteinExistence type="predicted"/>
<reference evidence="2 3" key="1">
    <citation type="journal article" date="2019" name="Commun. Biol.">
        <title>The bagworm genome reveals a unique fibroin gene that provides high tensile strength.</title>
        <authorList>
            <person name="Kono N."/>
            <person name="Nakamura H."/>
            <person name="Ohtoshi R."/>
            <person name="Tomita M."/>
            <person name="Numata K."/>
            <person name="Arakawa K."/>
        </authorList>
    </citation>
    <scope>NUCLEOTIDE SEQUENCE [LARGE SCALE GENOMIC DNA]</scope>
</reference>
<dbReference type="EMBL" id="BGZK01003352">
    <property type="protein sequence ID" value="GBP00349.1"/>
    <property type="molecule type" value="Genomic_DNA"/>
</dbReference>
<evidence type="ECO:0000313" key="3">
    <source>
        <dbReference type="Proteomes" id="UP000299102"/>
    </source>
</evidence>
<feature type="compositionally biased region" description="Polar residues" evidence="1">
    <location>
        <begin position="1"/>
        <end position="11"/>
    </location>
</feature>
<dbReference type="AlphaFoldDB" id="A0A4C1SDW4"/>